<protein>
    <recommendedName>
        <fullName evidence="5">Early nodulin-like protein 1</fullName>
    </recommendedName>
</protein>
<keyword evidence="1" id="KW-1133">Transmembrane helix</keyword>
<keyword evidence="4" id="KW-1185">Reference proteome</keyword>
<dbReference type="AlphaFoldDB" id="A0A9P1EFL7"/>
<evidence type="ECO:0000256" key="1">
    <source>
        <dbReference type="SAM" id="Phobius"/>
    </source>
</evidence>
<proteinExistence type="predicted"/>
<gene>
    <name evidence="3" type="ORF">CEURO_LOCUS15479</name>
</gene>
<keyword evidence="1" id="KW-0472">Membrane</keyword>
<keyword evidence="2" id="KW-0732">Signal</keyword>
<evidence type="ECO:0000256" key="2">
    <source>
        <dbReference type="SAM" id="SignalP"/>
    </source>
</evidence>
<dbReference type="PANTHER" id="PTHR34662:SF3">
    <property type="entry name" value="OS04G0422700 PROTEIN"/>
    <property type="match status" value="1"/>
</dbReference>
<evidence type="ECO:0008006" key="5">
    <source>
        <dbReference type="Google" id="ProtNLM"/>
    </source>
</evidence>
<feature type="chain" id="PRO_5040418703" description="Early nodulin-like protein 1" evidence="2">
    <location>
        <begin position="21"/>
        <end position="245"/>
    </location>
</feature>
<reference evidence="3" key="1">
    <citation type="submission" date="2022-07" db="EMBL/GenBank/DDBJ databases">
        <authorList>
            <person name="Macas J."/>
            <person name="Novak P."/>
            <person name="Neumann P."/>
        </authorList>
    </citation>
    <scope>NUCLEOTIDE SEQUENCE</scope>
</reference>
<evidence type="ECO:0000313" key="4">
    <source>
        <dbReference type="Proteomes" id="UP001152484"/>
    </source>
</evidence>
<feature type="signal peptide" evidence="2">
    <location>
        <begin position="1"/>
        <end position="20"/>
    </location>
</feature>
<comment type="caution">
    <text evidence="3">The sequence shown here is derived from an EMBL/GenBank/DDBJ whole genome shotgun (WGS) entry which is preliminary data.</text>
</comment>
<dbReference type="InterPro" id="IPR008972">
    <property type="entry name" value="Cupredoxin"/>
</dbReference>
<dbReference type="SUPFAM" id="SSF49503">
    <property type="entry name" value="Cupredoxins"/>
    <property type="match status" value="1"/>
</dbReference>
<sequence>MGVWTSPVLFFSLLFCFTFAIQLSESATIVVDRVLLPERKNSRVQVGDSIIFQNKYEFNIYIFKNQNAFDACNFSQATLLTKSDSKNWTWHTGRPGSFYFSFYNGSNKACLKGQKIAIKITSSSQAPESPAPSSGGAPPLISGGIVSSSPSYPWPFQPHEIGSPSSAPVAAAVAPANSQMDPEKGGVIPFISSNPAVPLPTGEVDSATILPAPASVHSQGQVVRGLTILQASFSGIFLMMLLLLL</sequence>
<dbReference type="Proteomes" id="UP001152484">
    <property type="component" value="Unassembled WGS sequence"/>
</dbReference>
<feature type="transmembrane region" description="Helical" evidence="1">
    <location>
        <begin position="222"/>
        <end position="244"/>
    </location>
</feature>
<organism evidence="3 4">
    <name type="scientific">Cuscuta europaea</name>
    <name type="common">European dodder</name>
    <dbReference type="NCBI Taxonomy" id="41803"/>
    <lineage>
        <taxon>Eukaryota</taxon>
        <taxon>Viridiplantae</taxon>
        <taxon>Streptophyta</taxon>
        <taxon>Embryophyta</taxon>
        <taxon>Tracheophyta</taxon>
        <taxon>Spermatophyta</taxon>
        <taxon>Magnoliopsida</taxon>
        <taxon>eudicotyledons</taxon>
        <taxon>Gunneridae</taxon>
        <taxon>Pentapetalae</taxon>
        <taxon>asterids</taxon>
        <taxon>lamiids</taxon>
        <taxon>Solanales</taxon>
        <taxon>Convolvulaceae</taxon>
        <taxon>Cuscuteae</taxon>
        <taxon>Cuscuta</taxon>
        <taxon>Cuscuta subgen. Cuscuta</taxon>
    </lineage>
</organism>
<name>A0A9P1EFL7_CUSEU</name>
<evidence type="ECO:0000313" key="3">
    <source>
        <dbReference type="EMBL" id="CAH9101661.1"/>
    </source>
</evidence>
<accession>A0A9P1EFL7</accession>
<dbReference type="Gene3D" id="2.60.40.420">
    <property type="entry name" value="Cupredoxins - blue copper proteins"/>
    <property type="match status" value="1"/>
</dbReference>
<dbReference type="PANTHER" id="PTHR34662">
    <property type="entry name" value="OS04G0422700 PROTEIN"/>
    <property type="match status" value="1"/>
</dbReference>
<dbReference type="OrthoDB" id="10259572at2759"/>
<keyword evidence="1" id="KW-0812">Transmembrane</keyword>
<dbReference type="EMBL" id="CAMAPE010000038">
    <property type="protein sequence ID" value="CAH9101661.1"/>
    <property type="molecule type" value="Genomic_DNA"/>
</dbReference>